<reference evidence="1 2" key="1">
    <citation type="journal article" date="2022" name="G3 (Bethesda)">
        <title>Whole-genome sequence and methylome profiling of the almond [Prunus dulcis (Mill.) D.A. Webb] cultivar 'Nonpareil'.</title>
        <authorList>
            <person name="D'Amico-Willman K.M."/>
            <person name="Ouma W.Z."/>
            <person name="Meulia T."/>
            <person name="Sideli G.M."/>
            <person name="Gradziel T.M."/>
            <person name="Fresnedo-Ramirez J."/>
        </authorList>
    </citation>
    <scope>NUCLEOTIDE SEQUENCE [LARGE SCALE GENOMIC DNA]</scope>
    <source>
        <strain evidence="1">Clone GOH B32 T37-40</strain>
    </source>
</reference>
<evidence type="ECO:0000313" key="1">
    <source>
        <dbReference type="EMBL" id="KAI5323952.1"/>
    </source>
</evidence>
<accession>A0AAD4VGV7</accession>
<dbReference type="EMBL" id="JAJFAZ020000006">
    <property type="protein sequence ID" value="KAI5323952.1"/>
    <property type="molecule type" value="Genomic_DNA"/>
</dbReference>
<protein>
    <submittedName>
        <fullName evidence="1">Uncharacterized protein</fullName>
    </submittedName>
</protein>
<dbReference type="Proteomes" id="UP001054821">
    <property type="component" value="Chromosome 6"/>
</dbReference>
<gene>
    <name evidence="1" type="ORF">L3X38_033025</name>
</gene>
<name>A0AAD4VGV7_PRUDU</name>
<dbReference type="AlphaFoldDB" id="A0AAD4VGV7"/>
<evidence type="ECO:0000313" key="2">
    <source>
        <dbReference type="Proteomes" id="UP001054821"/>
    </source>
</evidence>
<proteinExistence type="predicted"/>
<keyword evidence="2" id="KW-1185">Reference proteome</keyword>
<sequence>MKPFESLPCNEELVNDIWTVCFDYYDNQLINVVTCIHGEGFFHGSLKKKKNYVMGEKSLKIINFDGSLEGIDVTYQDKSKNDDFLDIKSMLAHLLESLLAPETPSSKEKMVSYVFFDYIHIWNYSKFVSKLIGHPFLKSPEHRLK</sequence>
<comment type="caution">
    <text evidence="1">The sequence shown here is derived from an EMBL/GenBank/DDBJ whole genome shotgun (WGS) entry which is preliminary data.</text>
</comment>
<organism evidence="1 2">
    <name type="scientific">Prunus dulcis</name>
    <name type="common">Almond</name>
    <name type="synonym">Amygdalus dulcis</name>
    <dbReference type="NCBI Taxonomy" id="3755"/>
    <lineage>
        <taxon>Eukaryota</taxon>
        <taxon>Viridiplantae</taxon>
        <taxon>Streptophyta</taxon>
        <taxon>Embryophyta</taxon>
        <taxon>Tracheophyta</taxon>
        <taxon>Spermatophyta</taxon>
        <taxon>Magnoliopsida</taxon>
        <taxon>eudicotyledons</taxon>
        <taxon>Gunneridae</taxon>
        <taxon>Pentapetalae</taxon>
        <taxon>rosids</taxon>
        <taxon>fabids</taxon>
        <taxon>Rosales</taxon>
        <taxon>Rosaceae</taxon>
        <taxon>Amygdaloideae</taxon>
        <taxon>Amygdaleae</taxon>
        <taxon>Prunus</taxon>
    </lineage>
</organism>